<evidence type="ECO:0000313" key="2">
    <source>
        <dbReference type="Proteomes" id="UP001237823"/>
    </source>
</evidence>
<comment type="caution">
    <text evidence="1">The sequence shown here is derived from an EMBL/GenBank/DDBJ whole genome shotgun (WGS) entry which is preliminary data.</text>
</comment>
<reference evidence="1 2" key="1">
    <citation type="submission" date="2023-06" db="EMBL/GenBank/DDBJ databases">
        <authorList>
            <person name="Feng G."/>
            <person name="Li J."/>
            <person name="Zhu H."/>
        </authorList>
    </citation>
    <scope>NUCLEOTIDE SEQUENCE [LARGE SCALE GENOMIC DNA]</scope>
    <source>
        <strain evidence="1 2">RHCKG23</strain>
    </source>
</reference>
<dbReference type="Proteomes" id="UP001237823">
    <property type="component" value="Unassembled WGS sequence"/>
</dbReference>
<dbReference type="EMBL" id="JAUCML010000001">
    <property type="protein sequence ID" value="MDM7883827.1"/>
    <property type="molecule type" value="Genomic_DNA"/>
</dbReference>
<accession>A0ABT7T2N4</accession>
<proteinExistence type="predicted"/>
<evidence type="ECO:0000313" key="1">
    <source>
        <dbReference type="EMBL" id="MDM7883827.1"/>
    </source>
</evidence>
<gene>
    <name evidence="1" type="ORF">QUG92_01805</name>
</gene>
<name>A0ABT7T2N4_9MICO</name>
<dbReference type="RefSeq" id="WP_289457464.1">
    <property type="nucleotide sequence ID" value="NZ_JAUCML010000001.1"/>
</dbReference>
<protein>
    <submittedName>
        <fullName evidence="1">Uncharacterized protein</fullName>
    </submittedName>
</protein>
<sequence>MTGLPPVPGTRRAAVQRARTVLVAGVSGGTGTTTVAALLVDAAGARRGAVVQASDHSGGELASRLPRLDPATTRDAVHDAGAHVLPAAHLAAAPENALVVVGRASDEGAADAVAALDTAATADPSLPARTVVVLVDRTARGTAPDLGTLRARGVGAVVVLRRDPALGRPGRIDPGRLARATVEAAGAVLTALRW</sequence>
<organism evidence="1 2">
    <name type="scientific">Curtobacterium citri</name>
    <dbReference type="NCBI Taxonomy" id="3055139"/>
    <lineage>
        <taxon>Bacteria</taxon>
        <taxon>Bacillati</taxon>
        <taxon>Actinomycetota</taxon>
        <taxon>Actinomycetes</taxon>
        <taxon>Micrococcales</taxon>
        <taxon>Microbacteriaceae</taxon>
        <taxon>Curtobacterium</taxon>
    </lineage>
</organism>
<keyword evidence="2" id="KW-1185">Reference proteome</keyword>